<organism evidence="1 2">
    <name type="scientific">Pristionchus pacificus</name>
    <name type="common">Parasitic nematode worm</name>
    <dbReference type="NCBI Taxonomy" id="54126"/>
    <lineage>
        <taxon>Eukaryota</taxon>
        <taxon>Metazoa</taxon>
        <taxon>Ecdysozoa</taxon>
        <taxon>Nematoda</taxon>
        <taxon>Chromadorea</taxon>
        <taxon>Rhabditida</taxon>
        <taxon>Rhabditina</taxon>
        <taxon>Diplogasteromorpha</taxon>
        <taxon>Diplogasteroidea</taxon>
        <taxon>Neodiplogasteridae</taxon>
        <taxon>Pristionchus</taxon>
    </lineage>
</organism>
<evidence type="ECO:0000313" key="1">
    <source>
        <dbReference type="EnsemblMetazoa" id="PPA38660.1"/>
    </source>
</evidence>
<proteinExistence type="predicted"/>
<name>A0A8R1YV32_PRIPA</name>
<keyword evidence="2" id="KW-1185">Reference proteome</keyword>
<accession>A0A8R1YV32</accession>
<dbReference type="Proteomes" id="UP000005239">
    <property type="component" value="Unassembled WGS sequence"/>
</dbReference>
<reference evidence="2" key="1">
    <citation type="journal article" date="2008" name="Nat. Genet.">
        <title>The Pristionchus pacificus genome provides a unique perspective on nematode lifestyle and parasitism.</title>
        <authorList>
            <person name="Dieterich C."/>
            <person name="Clifton S.W."/>
            <person name="Schuster L.N."/>
            <person name="Chinwalla A."/>
            <person name="Delehaunty K."/>
            <person name="Dinkelacker I."/>
            <person name="Fulton L."/>
            <person name="Fulton R."/>
            <person name="Godfrey J."/>
            <person name="Minx P."/>
            <person name="Mitreva M."/>
            <person name="Roeseler W."/>
            <person name="Tian H."/>
            <person name="Witte H."/>
            <person name="Yang S.P."/>
            <person name="Wilson R.K."/>
            <person name="Sommer R.J."/>
        </authorList>
    </citation>
    <scope>NUCLEOTIDE SEQUENCE [LARGE SCALE GENOMIC DNA]</scope>
    <source>
        <strain evidence="2">PS312</strain>
    </source>
</reference>
<dbReference type="AlphaFoldDB" id="A0A8R1YV32"/>
<gene>
    <name evidence="1" type="primary">WBGene00277029</name>
</gene>
<sequence>METYDAVRLRIEQIKRDPAQSKWVDFLKFWVLEVADDDERIHFSCRVIVGSRFRHVEINFFHNARFEKLLKLKAASTRPLDLPTSLDLEQLTCVPIGERVCQNEKAQIYARPSERQHQRFLRGEFSCVAATNSTRNTTKPLPNRLDSLYAF</sequence>
<reference evidence="1" key="2">
    <citation type="submission" date="2022-06" db="UniProtKB">
        <authorList>
            <consortium name="EnsemblMetazoa"/>
        </authorList>
    </citation>
    <scope>IDENTIFICATION</scope>
    <source>
        <strain evidence="1">PS312</strain>
    </source>
</reference>
<dbReference type="EnsemblMetazoa" id="PPA38660.1">
    <property type="protein sequence ID" value="PPA38660.1"/>
    <property type="gene ID" value="WBGene00277029"/>
</dbReference>
<protein>
    <submittedName>
        <fullName evidence="1">Uncharacterized protein</fullName>
    </submittedName>
</protein>
<evidence type="ECO:0000313" key="2">
    <source>
        <dbReference type="Proteomes" id="UP000005239"/>
    </source>
</evidence>